<feature type="compositionally biased region" description="Polar residues" evidence="1">
    <location>
        <begin position="1"/>
        <end position="13"/>
    </location>
</feature>
<dbReference type="Proteomes" id="UP000650533">
    <property type="component" value="Chromosome 16"/>
</dbReference>
<feature type="region of interest" description="Disordered" evidence="1">
    <location>
        <begin position="1"/>
        <end position="25"/>
    </location>
</feature>
<dbReference type="EMBL" id="CP059673">
    <property type="protein sequence ID" value="QRW27076.1"/>
    <property type="molecule type" value="Genomic_DNA"/>
</dbReference>
<dbReference type="KEGG" id="rsx:RhiXN_01671"/>
<organism evidence="2 3">
    <name type="scientific">Rhizoctonia solani</name>
    <dbReference type="NCBI Taxonomy" id="456999"/>
    <lineage>
        <taxon>Eukaryota</taxon>
        <taxon>Fungi</taxon>
        <taxon>Dikarya</taxon>
        <taxon>Basidiomycota</taxon>
        <taxon>Agaricomycotina</taxon>
        <taxon>Agaricomycetes</taxon>
        <taxon>Cantharellales</taxon>
        <taxon>Ceratobasidiaceae</taxon>
        <taxon>Rhizoctonia</taxon>
    </lineage>
</organism>
<feature type="compositionally biased region" description="Low complexity" evidence="1">
    <location>
        <begin position="15"/>
        <end position="25"/>
    </location>
</feature>
<accession>A0A8H8P7M4</accession>
<name>A0A8H8P7M4_9AGAM</name>
<gene>
    <name evidence="2" type="ORF">RhiXN_01671</name>
</gene>
<reference evidence="2" key="1">
    <citation type="submission" date="2020-05" db="EMBL/GenBank/DDBJ databases">
        <title>Evolutionary and genomic comparisons of hybrid uninucleate and nonhybrid Rhizoctonia fungi.</title>
        <authorList>
            <person name="Li C."/>
            <person name="Chen X."/>
        </authorList>
    </citation>
    <scope>NUCLEOTIDE SEQUENCE</scope>
    <source>
        <strain evidence="2">AG-1 IA</strain>
    </source>
</reference>
<sequence>MTSVYQHGTTSALDSKPSLSSFGSGSSASTSYTTASCSSAGGHYPACPRCESLPHRYEADCSPDGRRPLRRETHVKSLTGQPLRGRWELDTSESPLAHAAAHPSKTLKVLCKNDADLQLECQGKALLEARIQITGRGWLHPQIEAITEYGDGVIEMARHGSQRFRLTARTLGGNLVIRIPSDFRGRVVASVPNSVTFSPNAAKLLNGPRTTTVGPNGTVAEYSTGLPSAEEGADGRHSRFLDLIHVSPGGGSVRVLVGDEGLLRASGLVAGVLVAKQRAEDELARRRSRRT</sequence>
<evidence type="ECO:0000313" key="3">
    <source>
        <dbReference type="Proteomes" id="UP000650533"/>
    </source>
</evidence>
<protein>
    <submittedName>
        <fullName evidence="2">Uncharacterized protein</fullName>
    </submittedName>
</protein>
<dbReference type="RefSeq" id="XP_043187313.1">
    <property type="nucleotide sequence ID" value="XM_043321490.1"/>
</dbReference>
<proteinExistence type="predicted"/>
<evidence type="ECO:0000313" key="2">
    <source>
        <dbReference type="EMBL" id="QRW27076.1"/>
    </source>
</evidence>
<evidence type="ECO:0000256" key="1">
    <source>
        <dbReference type="SAM" id="MobiDB-lite"/>
    </source>
</evidence>
<dbReference type="AlphaFoldDB" id="A0A8H8P7M4"/>
<dbReference type="GeneID" id="67023953"/>